<dbReference type="Pfam" id="PF13564">
    <property type="entry name" value="DoxX_2"/>
    <property type="match status" value="1"/>
</dbReference>
<reference evidence="6 7" key="1">
    <citation type="submission" date="2024-09" db="EMBL/GenBank/DDBJ databases">
        <authorList>
            <person name="Sun Q."/>
            <person name="Mori K."/>
        </authorList>
    </citation>
    <scope>NUCLEOTIDE SEQUENCE [LARGE SCALE GENOMIC DNA]</scope>
    <source>
        <strain evidence="6 7">CCM 7759</strain>
    </source>
</reference>
<comment type="subcellular location">
    <subcellularLocation>
        <location evidence="1">Membrane</location>
        <topology evidence="1">Multi-pass membrane protein</topology>
    </subcellularLocation>
</comment>
<feature type="transmembrane region" description="Helical" evidence="5">
    <location>
        <begin position="45"/>
        <end position="66"/>
    </location>
</feature>
<keyword evidence="2 5" id="KW-0812">Transmembrane</keyword>
<protein>
    <submittedName>
        <fullName evidence="6">DoxX family protein</fullName>
    </submittedName>
</protein>
<dbReference type="InterPro" id="IPR016944">
    <property type="entry name" value="UCP030066"/>
</dbReference>
<evidence type="ECO:0000256" key="5">
    <source>
        <dbReference type="SAM" id="Phobius"/>
    </source>
</evidence>
<proteinExistence type="predicted"/>
<evidence type="ECO:0000313" key="7">
    <source>
        <dbReference type="Proteomes" id="UP001589776"/>
    </source>
</evidence>
<accession>A0ABV6DN10</accession>
<dbReference type="Proteomes" id="UP001589776">
    <property type="component" value="Unassembled WGS sequence"/>
</dbReference>
<keyword evidence="7" id="KW-1185">Reference proteome</keyword>
<dbReference type="EMBL" id="JBHLWN010000067">
    <property type="protein sequence ID" value="MFC0214012.1"/>
    <property type="molecule type" value="Genomic_DNA"/>
</dbReference>
<feature type="transmembrane region" description="Helical" evidence="5">
    <location>
        <begin position="7"/>
        <end position="25"/>
    </location>
</feature>
<gene>
    <name evidence="6" type="ORF">ACFFK0_16400</name>
</gene>
<comment type="caution">
    <text evidence="6">The sequence shown here is derived from an EMBL/GenBank/DDBJ whole genome shotgun (WGS) entry which is preliminary data.</text>
</comment>
<feature type="transmembrane region" description="Helical" evidence="5">
    <location>
        <begin position="73"/>
        <end position="92"/>
    </location>
</feature>
<evidence type="ECO:0000256" key="1">
    <source>
        <dbReference type="ARBA" id="ARBA00004141"/>
    </source>
</evidence>
<evidence type="ECO:0000256" key="4">
    <source>
        <dbReference type="ARBA" id="ARBA00023136"/>
    </source>
</evidence>
<feature type="transmembrane region" description="Helical" evidence="5">
    <location>
        <begin position="98"/>
        <end position="115"/>
    </location>
</feature>
<evidence type="ECO:0000256" key="3">
    <source>
        <dbReference type="ARBA" id="ARBA00022989"/>
    </source>
</evidence>
<keyword evidence="3 5" id="KW-1133">Transmembrane helix</keyword>
<evidence type="ECO:0000313" key="6">
    <source>
        <dbReference type="EMBL" id="MFC0214012.1"/>
    </source>
</evidence>
<dbReference type="RefSeq" id="WP_377471346.1">
    <property type="nucleotide sequence ID" value="NZ_JBHLWN010000067.1"/>
</dbReference>
<sequence>MSKLRIWYWIFTGLTILLMGVGAIPNLLSNPDSVALFASLGYPAYLSPFLGAAKLLGVIAIVVPGFTRVKEWAYAGLTFDLAGAFFSVLAVTGLKPDALVFIIGFAVIAGSYRYHHKLLKARAV</sequence>
<evidence type="ECO:0000256" key="2">
    <source>
        <dbReference type="ARBA" id="ARBA00022692"/>
    </source>
</evidence>
<name>A0ABV6DN10_9BACL</name>
<dbReference type="InterPro" id="IPR032808">
    <property type="entry name" value="DoxX"/>
</dbReference>
<organism evidence="6 7">
    <name type="scientific">Paenibacillus chartarius</name>
    <dbReference type="NCBI Taxonomy" id="747481"/>
    <lineage>
        <taxon>Bacteria</taxon>
        <taxon>Bacillati</taxon>
        <taxon>Bacillota</taxon>
        <taxon>Bacilli</taxon>
        <taxon>Bacillales</taxon>
        <taxon>Paenibacillaceae</taxon>
        <taxon>Paenibacillus</taxon>
    </lineage>
</organism>
<keyword evidence="4 5" id="KW-0472">Membrane</keyword>
<dbReference type="PIRSF" id="PIRSF030066">
    <property type="entry name" value="UCP030066"/>
    <property type="match status" value="1"/>
</dbReference>